<accession>E3MTA3</accession>
<dbReference type="InParanoid" id="E3MTA3"/>
<keyword evidence="3" id="KW-1185">Reference proteome</keyword>
<dbReference type="AlphaFoldDB" id="E3MTA3"/>
<dbReference type="PANTHER" id="PTHR22744">
    <property type="entry name" value="HELIX LOOP HELIX PROTEIN 21-RELATED"/>
    <property type="match status" value="1"/>
</dbReference>
<evidence type="ECO:0000313" key="2">
    <source>
        <dbReference type="EMBL" id="EFP08683.1"/>
    </source>
</evidence>
<feature type="domain" description="BTB" evidence="1">
    <location>
        <begin position="47"/>
        <end position="115"/>
    </location>
</feature>
<dbReference type="InterPro" id="IPR011333">
    <property type="entry name" value="SKP1/BTB/POZ_sf"/>
</dbReference>
<feature type="domain" description="BTB" evidence="1">
    <location>
        <begin position="928"/>
        <end position="995"/>
    </location>
</feature>
<dbReference type="EMBL" id="DS268476">
    <property type="protein sequence ID" value="EFP08683.1"/>
    <property type="molecule type" value="Genomic_DNA"/>
</dbReference>
<feature type="domain" description="BTB" evidence="1">
    <location>
        <begin position="552"/>
        <end position="619"/>
    </location>
</feature>
<dbReference type="SUPFAM" id="SSF54695">
    <property type="entry name" value="POZ domain"/>
    <property type="match status" value="6"/>
</dbReference>
<dbReference type="Gene3D" id="3.30.710.10">
    <property type="entry name" value="Potassium Channel Kv1.1, Chain A"/>
    <property type="match status" value="6"/>
</dbReference>
<dbReference type="Pfam" id="PF00651">
    <property type="entry name" value="BTB"/>
    <property type="match status" value="6"/>
</dbReference>
<dbReference type="HOGENOM" id="CLU_285327_0_0_1"/>
<dbReference type="OMA" id="VECKEYY"/>
<dbReference type="CDD" id="cd01165">
    <property type="entry name" value="BTB_POZ"/>
    <property type="match status" value="1"/>
</dbReference>
<feature type="domain" description="BTB" evidence="1">
    <location>
        <begin position="408"/>
        <end position="475"/>
    </location>
</feature>
<dbReference type="PANTHER" id="PTHR22744:SF14">
    <property type="entry name" value="BTB DOMAIN-CONTAINING PROTEIN-RELATED"/>
    <property type="match status" value="1"/>
</dbReference>
<organism evidence="3">
    <name type="scientific">Caenorhabditis remanei</name>
    <name type="common">Caenorhabditis vulgaris</name>
    <dbReference type="NCBI Taxonomy" id="31234"/>
    <lineage>
        <taxon>Eukaryota</taxon>
        <taxon>Metazoa</taxon>
        <taxon>Ecdysozoa</taxon>
        <taxon>Nematoda</taxon>
        <taxon>Chromadorea</taxon>
        <taxon>Rhabditida</taxon>
        <taxon>Rhabditina</taxon>
        <taxon>Rhabditomorpha</taxon>
        <taxon>Rhabditoidea</taxon>
        <taxon>Rhabditidae</taxon>
        <taxon>Peloderinae</taxon>
        <taxon>Caenorhabditis</taxon>
    </lineage>
</organism>
<dbReference type="InterPro" id="IPR000210">
    <property type="entry name" value="BTB/POZ_dom"/>
</dbReference>
<dbReference type="STRING" id="31234.E3MTA3"/>
<sequence length="1086" mass="124845">MSEQPVTCIFEETFPQSDKTDAILIVEKITTVPGPTEAKIAKTSAESDVTSEQIPTAKFHINKALLSYHSDYFKTLFASDTGEKSPPEFVIKDVNWTAFGTVLSYIHKDPLNFNTGEAEELLELADRFQLTAAKRFMEFQLMMSIEFKQTKIQIADKFQLNELFNHTQLDSNLDYLQGSYDVFFLRDTYSPHRTFFKSLSDESNVKLFHQLIKVMHGSCKASTKYELQNTYESRFTQSDKTDAILIIGDKKLHVNKALLSHHSDYFDTLFNSEFKEKLMAEIPIEDVKFEVFAALLSLVHRYPIFPTENNVENLLELADRFLLLPSVKRTLEQFLISTKIDSPNKLRIADKYKLDELLSNAINSFRDFSSCNDLTMLPFYQSISDETKTKMSETPASYESTFAQSYKTDAVLVVGEKKLHVNRALLSYHSDYFKTLFDTDSGEKSPPEFSIPPVDFEPFATVLSIIQCNPTEIDKCDTGNLLEVAERCIYNWRNSIWNSISLSVTLLLLQKWDTLNIIIRPSYEASLRNRSAMDPYIIIEIPKFPHIQSDKTDAILVVEGKKLHVNKALLSYHSDYFNVLFNSKFIEKSMKEIPINDVNSEDFTALLSLVQDNPIWPKENNAEILLELADRFLLLPSVKHTLELFIISSKIDGPHKLRIAHKYQMDQLVNKAIESFVDFKCFEKLAELSFYQSLSYDTKVKMSEAPGICIYESTFAQCDKTDAVLVVGEKKLHVNRALLSYHSDYFKTLFDTDSTEKSPPEFPIPDVNFEHFATVLSFVQNNPIKFKGKSSYFSLSISSKISECETEKLLELAEQFHLQLSKFQLELYLIGSGLMETDKIRIADKFKLNELFNLSLPTSRNDYMNKGQGPFKSFPNFSLFKTLSNRTNARLFHQLIKIKEGSCGGSTIYEPQNTSDIYERTFAKSDKTDAILVVAGKKLHVNKTVLSYHSTYFNTLFNGEFKEKSMQEIAIEDVEFEDFVTLLSLIQDNPIFPTEKNAENLLELADRFLLLPSVKHLLELFIISSKIDDFNKIRLADKYKLDQLLTKQLEYFNSFSICNTLTNCSFYENISDDTKVKLFYHMLKYA</sequence>
<feature type="domain" description="BTB" evidence="1">
    <location>
        <begin position="241"/>
        <end position="308"/>
    </location>
</feature>
<reference evidence="2" key="1">
    <citation type="submission" date="2007-07" db="EMBL/GenBank/DDBJ databases">
        <title>PCAP assembly of the Caenorhabditis remanei genome.</title>
        <authorList>
            <consortium name="The Caenorhabditis remanei Sequencing Consortium"/>
            <person name="Wilson R.K."/>
        </authorList>
    </citation>
    <scope>NUCLEOTIDE SEQUENCE [LARGE SCALE GENOMIC DNA]</scope>
    <source>
        <strain evidence="2">PB4641</strain>
    </source>
</reference>
<protein>
    <recommendedName>
        <fullName evidence="1">BTB domain-containing protein</fullName>
    </recommendedName>
</protein>
<dbReference type="SMART" id="SM00225">
    <property type="entry name" value="BTB"/>
    <property type="match status" value="6"/>
</dbReference>
<dbReference type="PROSITE" id="PS50097">
    <property type="entry name" value="BTB"/>
    <property type="match status" value="6"/>
</dbReference>
<name>E3MTA3_CAERE</name>
<dbReference type="Proteomes" id="UP000008281">
    <property type="component" value="Unassembled WGS sequence"/>
</dbReference>
<proteinExistence type="predicted"/>
<evidence type="ECO:0000259" key="1">
    <source>
        <dbReference type="PROSITE" id="PS50097"/>
    </source>
</evidence>
<dbReference type="OrthoDB" id="6056451at2759"/>
<dbReference type="CDD" id="cd18186">
    <property type="entry name" value="BTB_POZ_ZBTB_KLHL-like"/>
    <property type="match status" value="5"/>
</dbReference>
<evidence type="ECO:0000313" key="3">
    <source>
        <dbReference type="Proteomes" id="UP000008281"/>
    </source>
</evidence>
<feature type="domain" description="BTB" evidence="1">
    <location>
        <begin position="721"/>
        <end position="788"/>
    </location>
</feature>
<dbReference type="eggNOG" id="ENOG502QUFU">
    <property type="taxonomic scope" value="Eukaryota"/>
</dbReference>
<gene>
    <name evidence="2" type="ORF">CRE_19782</name>
</gene>